<evidence type="ECO:0000256" key="6">
    <source>
        <dbReference type="ARBA" id="ARBA00022989"/>
    </source>
</evidence>
<accession>A0ABV8UDB0</accession>
<feature type="transmembrane region" description="Helical" evidence="10">
    <location>
        <begin position="245"/>
        <end position="269"/>
    </location>
</feature>
<keyword evidence="6 10" id="KW-1133">Transmembrane helix</keyword>
<evidence type="ECO:0000256" key="2">
    <source>
        <dbReference type="ARBA" id="ARBA00022448"/>
    </source>
</evidence>
<dbReference type="Proteomes" id="UP001595776">
    <property type="component" value="Unassembled WGS sequence"/>
</dbReference>
<dbReference type="PANTHER" id="PTHR43298:SF2">
    <property type="entry name" value="FMN_FAD EXPORTER YEEO-RELATED"/>
    <property type="match status" value="1"/>
</dbReference>
<evidence type="ECO:0000256" key="1">
    <source>
        <dbReference type="ARBA" id="ARBA00004429"/>
    </source>
</evidence>
<keyword evidence="2" id="KW-0813">Transport</keyword>
<reference evidence="12" key="1">
    <citation type="journal article" date="2019" name="Int. J. Syst. Evol. Microbiol.">
        <title>The Global Catalogue of Microorganisms (GCM) 10K type strain sequencing project: providing services to taxonomists for standard genome sequencing and annotation.</title>
        <authorList>
            <consortium name="The Broad Institute Genomics Platform"/>
            <consortium name="The Broad Institute Genome Sequencing Center for Infectious Disease"/>
            <person name="Wu L."/>
            <person name="Ma J."/>
        </authorList>
    </citation>
    <scope>NUCLEOTIDE SEQUENCE [LARGE SCALE GENOMIC DNA]</scope>
    <source>
        <strain evidence="12">CGMCC 1.15304</strain>
    </source>
</reference>
<dbReference type="PIRSF" id="PIRSF006603">
    <property type="entry name" value="DinF"/>
    <property type="match status" value="1"/>
</dbReference>
<feature type="transmembrane region" description="Helical" evidence="10">
    <location>
        <begin position="128"/>
        <end position="149"/>
    </location>
</feature>
<feature type="transmembrane region" description="Helical" evidence="10">
    <location>
        <begin position="312"/>
        <end position="331"/>
    </location>
</feature>
<dbReference type="InterPro" id="IPR048279">
    <property type="entry name" value="MdtK-like"/>
</dbReference>
<feature type="transmembrane region" description="Helical" evidence="10">
    <location>
        <begin position="187"/>
        <end position="208"/>
    </location>
</feature>
<evidence type="ECO:0000256" key="3">
    <source>
        <dbReference type="ARBA" id="ARBA00022449"/>
    </source>
</evidence>
<feature type="transmembrane region" description="Helical" evidence="10">
    <location>
        <begin position="12"/>
        <end position="33"/>
    </location>
</feature>
<feature type="transmembrane region" description="Helical" evidence="10">
    <location>
        <begin position="53"/>
        <end position="75"/>
    </location>
</feature>
<organism evidence="11 12">
    <name type="scientific">Kordiimonas lipolytica</name>
    <dbReference type="NCBI Taxonomy" id="1662421"/>
    <lineage>
        <taxon>Bacteria</taxon>
        <taxon>Pseudomonadati</taxon>
        <taxon>Pseudomonadota</taxon>
        <taxon>Alphaproteobacteria</taxon>
        <taxon>Kordiimonadales</taxon>
        <taxon>Kordiimonadaceae</taxon>
        <taxon>Kordiimonas</taxon>
    </lineage>
</organism>
<evidence type="ECO:0000256" key="7">
    <source>
        <dbReference type="ARBA" id="ARBA00023065"/>
    </source>
</evidence>
<comment type="caution">
    <text evidence="11">The sequence shown here is derived from an EMBL/GenBank/DDBJ whole genome shotgun (WGS) entry which is preliminary data.</text>
</comment>
<dbReference type="InterPro" id="IPR002528">
    <property type="entry name" value="MATE_fam"/>
</dbReference>
<evidence type="ECO:0000256" key="10">
    <source>
        <dbReference type="SAM" id="Phobius"/>
    </source>
</evidence>
<dbReference type="CDD" id="cd13137">
    <property type="entry name" value="MATE_NorM_like"/>
    <property type="match status" value="1"/>
</dbReference>
<keyword evidence="3" id="KW-0050">Antiport</keyword>
<dbReference type="PANTHER" id="PTHR43298">
    <property type="entry name" value="MULTIDRUG RESISTANCE PROTEIN NORM-RELATED"/>
    <property type="match status" value="1"/>
</dbReference>
<dbReference type="EMBL" id="JBHSCR010000007">
    <property type="protein sequence ID" value="MFC4348424.1"/>
    <property type="molecule type" value="Genomic_DNA"/>
</dbReference>
<sequence length="477" mass="50525">MAGFSYQTVWRLAGPNIVSNILMVSISFAHLWIVAPLGQEMSAAVVAGGRVHFLLMAAAMALSVATTAVVARAWGADDTNEASASTASSLALAVMISIVLGTATYFAAPYLVRMFSLDGLTASLAVDYIQPAALLNMVFALMLTIATAFRAIGDVIRPLRYIAVGAGAAILFSYALVRGAFGAPEIGIAGIPWGTAAGQALIVLWFMMNWLRGKYVFRPHISGALERQRIGQLVKIGAPAAIEQVLIQMSFLLFMMLISGYGTAAFAAYGIGITILSITIVVGLGFGTASATLSGQLIGAEKHDEAVASGWAAMRLAMVGMCGLAFITYAFKTPLANILSADPVVRADTEYFILILALIQPLMAIEFAIGGALRGAGDTRYPLFVTFCGMIVGRLSVGFMVQALGGPVEAMYAVIIGDYAIKAALLVLRFRKIDWREMELHPHAPIALQSVAGISRGPVRSFFGRRLNQSGSEENQP</sequence>
<dbReference type="NCBIfam" id="TIGR00797">
    <property type="entry name" value="matE"/>
    <property type="match status" value="1"/>
</dbReference>
<feature type="transmembrane region" description="Helical" evidence="10">
    <location>
        <begin position="351"/>
        <end position="369"/>
    </location>
</feature>
<dbReference type="Pfam" id="PF01554">
    <property type="entry name" value="MatE"/>
    <property type="match status" value="2"/>
</dbReference>
<name>A0ABV8UDB0_9PROT</name>
<dbReference type="RefSeq" id="WP_068145399.1">
    <property type="nucleotide sequence ID" value="NZ_JBHSCR010000007.1"/>
</dbReference>
<comment type="subcellular location">
    <subcellularLocation>
        <location evidence="1">Cell inner membrane</location>
        <topology evidence="1">Multi-pass membrane protein</topology>
    </subcellularLocation>
</comment>
<evidence type="ECO:0000256" key="5">
    <source>
        <dbReference type="ARBA" id="ARBA00022692"/>
    </source>
</evidence>
<protein>
    <recommendedName>
        <fullName evidence="9">Multidrug-efflux transporter</fullName>
    </recommendedName>
</protein>
<feature type="transmembrane region" description="Helical" evidence="10">
    <location>
        <begin position="275"/>
        <end position="300"/>
    </location>
</feature>
<feature type="transmembrane region" description="Helical" evidence="10">
    <location>
        <begin position="381"/>
        <end position="404"/>
    </location>
</feature>
<feature type="transmembrane region" description="Helical" evidence="10">
    <location>
        <begin position="161"/>
        <end position="181"/>
    </location>
</feature>
<evidence type="ECO:0000313" key="12">
    <source>
        <dbReference type="Proteomes" id="UP001595776"/>
    </source>
</evidence>
<evidence type="ECO:0000256" key="4">
    <source>
        <dbReference type="ARBA" id="ARBA00022475"/>
    </source>
</evidence>
<evidence type="ECO:0000256" key="8">
    <source>
        <dbReference type="ARBA" id="ARBA00023136"/>
    </source>
</evidence>
<keyword evidence="8 10" id="KW-0472">Membrane</keyword>
<keyword evidence="5 10" id="KW-0812">Transmembrane</keyword>
<keyword evidence="7" id="KW-0406">Ion transport</keyword>
<keyword evidence="4" id="KW-1003">Cell membrane</keyword>
<proteinExistence type="predicted"/>
<evidence type="ECO:0000256" key="9">
    <source>
        <dbReference type="ARBA" id="ARBA00031636"/>
    </source>
</evidence>
<dbReference type="InterPro" id="IPR050222">
    <property type="entry name" value="MATE_MdtK"/>
</dbReference>
<keyword evidence="12" id="KW-1185">Reference proteome</keyword>
<evidence type="ECO:0000313" key="11">
    <source>
        <dbReference type="EMBL" id="MFC4348424.1"/>
    </source>
</evidence>
<gene>
    <name evidence="11" type="ORF">ACFO5Q_11245</name>
</gene>
<feature type="transmembrane region" description="Helical" evidence="10">
    <location>
        <begin position="87"/>
        <end position="108"/>
    </location>
</feature>
<feature type="transmembrane region" description="Helical" evidence="10">
    <location>
        <begin position="410"/>
        <end position="428"/>
    </location>
</feature>